<organism evidence="2 3">
    <name type="scientific">Senna tora</name>
    <dbReference type="NCBI Taxonomy" id="362788"/>
    <lineage>
        <taxon>Eukaryota</taxon>
        <taxon>Viridiplantae</taxon>
        <taxon>Streptophyta</taxon>
        <taxon>Embryophyta</taxon>
        <taxon>Tracheophyta</taxon>
        <taxon>Spermatophyta</taxon>
        <taxon>Magnoliopsida</taxon>
        <taxon>eudicotyledons</taxon>
        <taxon>Gunneridae</taxon>
        <taxon>Pentapetalae</taxon>
        <taxon>rosids</taxon>
        <taxon>fabids</taxon>
        <taxon>Fabales</taxon>
        <taxon>Fabaceae</taxon>
        <taxon>Caesalpinioideae</taxon>
        <taxon>Cassia clade</taxon>
        <taxon>Senna</taxon>
    </lineage>
</organism>
<comment type="caution">
    <text evidence="2">The sequence shown here is derived from an EMBL/GenBank/DDBJ whole genome shotgun (WGS) entry which is preliminary data.</text>
</comment>
<dbReference type="AlphaFoldDB" id="A0A835C9U4"/>
<proteinExistence type="predicted"/>
<name>A0A835C9U4_9FABA</name>
<feature type="region of interest" description="Disordered" evidence="1">
    <location>
        <begin position="1"/>
        <end position="22"/>
    </location>
</feature>
<keyword evidence="3" id="KW-1185">Reference proteome</keyword>
<evidence type="ECO:0000313" key="2">
    <source>
        <dbReference type="EMBL" id="KAF7835679.1"/>
    </source>
</evidence>
<evidence type="ECO:0000313" key="3">
    <source>
        <dbReference type="Proteomes" id="UP000634136"/>
    </source>
</evidence>
<evidence type="ECO:0000256" key="1">
    <source>
        <dbReference type="SAM" id="MobiDB-lite"/>
    </source>
</evidence>
<feature type="compositionally biased region" description="Polar residues" evidence="1">
    <location>
        <begin position="1"/>
        <end position="11"/>
    </location>
</feature>
<dbReference type="Proteomes" id="UP000634136">
    <property type="component" value="Unassembled WGS sequence"/>
</dbReference>
<sequence>MGQLTELSTFKSEVERAPGPNL</sequence>
<gene>
    <name evidence="2" type="ORF">G2W53_010538</name>
</gene>
<reference evidence="2" key="1">
    <citation type="submission" date="2020-09" db="EMBL/GenBank/DDBJ databases">
        <title>Genome-Enabled Discovery of Anthraquinone Biosynthesis in Senna tora.</title>
        <authorList>
            <person name="Kang S.-H."/>
            <person name="Pandey R.P."/>
            <person name="Lee C.-M."/>
            <person name="Sim J.-S."/>
            <person name="Jeong J.-T."/>
            <person name="Choi B.-S."/>
            <person name="Jung M."/>
            <person name="Ginzburg D."/>
            <person name="Zhao K."/>
            <person name="Won S.Y."/>
            <person name="Oh T.-J."/>
            <person name="Yu Y."/>
            <person name="Kim N.-H."/>
            <person name="Lee O.R."/>
            <person name="Lee T.-H."/>
            <person name="Bashyal P."/>
            <person name="Kim T.-S."/>
            <person name="Lee W.-H."/>
            <person name="Kawkins C."/>
            <person name="Kim C.-K."/>
            <person name="Kim J.S."/>
            <person name="Ahn B.O."/>
            <person name="Rhee S.Y."/>
            <person name="Sohng J.K."/>
        </authorList>
    </citation>
    <scope>NUCLEOTIDE SEQUENCE</scope>
    <source>
        <tissue evidence="2">Leaf</tissue>
    </source>
</reference>
<dbReference type="EMBL" id="JAAIUW010000004">
    <property type="protein sequence ID" value="KAF7835679.1"/>
    <property type="molecule type" value="Genomic_DNA"/>
</dbReference>
<protein>
    <submittedName>
        <fullName evidence="2">Uncharacterized protein</fullName>
    </submittedName>
</protein>
<accession>A0A835C9U4</accession>